<dbReference type="PANTHER" id="PTHR11092">
    <property type="entry name" value="SUGAR NUCLEOTIDE EPIMERASE RELATED"/>
    <property type="match status" value="1"/>
</dbReference>
<feature type="domain" description="DUF1731" evidence="3">
    <location>
        <begin position="252"/>
        <end position="298"/>
    </location>
</feature>
<comment type="caution">
    <text evidence="4">The sequence shown here is derived from an EMBL/GenBank/DDBJ whole genome shotgun (WGS) entry which is preliminary data.</text>
</comment>
<dbReference type="RefSeq" id="WP_155693904.1">
    <property type="nucleotide sequence ID" value="NZ_WOCD01000001.1"/>
</dbReference>
<dbReference type="EMBL" id="WOCD01000001">
    <property type="protein sequence ID" value="MUH71298.1"/>
    <property type="molecule type" value="Genomic_DNA"/>
</dbReference>
<sequence length="301" mass="33522">MNYFITGGTGLIGRAFIEQHHITNANAQFTVLTRDKAQAQKKLPSYVLIVSDLSEVNFKDFDVVLNLAGEPIVSKRWSDKQKERLCKSRWTLTDQVVNKISKECSDDRPIRLISGSAVGIYGRQGSTVIIEQFTNHFPEFSHKLCHQWEDIALHAKHANVAVIRTGIVLSNKGGALDKMLLPFKLGLGGRIATGRQFMPWIHIDDMVSAIEYLVEHPVLTGPFNFTAPNPVTNAEFSKTLASELGRPCLFPVPEFVLRLAMGEMADLVLYGQKAVPQELLDSGYTFKFETLSPALHDVIKG</sequence>
<proteinExistence type="inferred from homology"/>
<feature type="domain" description="NAD-dependent epimerase/dehydratase" evidence="2">
    <location>
        <begin position="4"/>
        <end position="218"/>
    </location>
</feature>
<protein>
    <submittedName>
        <fullName evidence="4">TIGR01777 family protein</fullName>
    </submittedName>
</protein>
<evidence type="ECO:0000313" key="5">
    <source>
        <dbReference type="Proteomes" id="UP000439994"/>
    </source>
</evidence>
<gene>
    <name evidence="4" type="ORF">GNP35_01585</name>
</gene>
<evidence type="ECO:0000259" key="2">
    <source>
        <dbReference type="Pfam" id="PF01370"/>
    </source>
</evidence>
<dbReference type="AlphaFoldDB" id="A0A6N8F536"/>
<dbReference type="SUPFAM" id="SSF51735">
    <property type="entry name" value="NAD(P)-binding Rossmann-fold domains"/>
    <property type="match status" value="1"/>
</dbReference>
<evidence type="ECO:0000256" key="1">
    <source>
        <dbReference type="ARBA" id="ARBA00009353"/>
    </source>
</evidence>
<dbReference type="InterPro" id="IPR036291">
    <property type="entry name" value="NAD(P)-bd_dom_sf"/>
</dbReference>
<organism evidence="4 5">
    <name type="scientific">Psychrosphaera haliotis</name>
    <dbReference type="NCBI Taxonomy" id="555083"/>
    <lineage>
        <taxon>Bacteria</taxon>
        <taxon>Pseudomonadati</taxon>
        <taxon>Pseudomonadota</taxon>
        <taxon>Gammaproteobacteria</taxon>
        <taxon>Alteromonadales</taxon>
        <taxon>Pseudoalteromonadaceae</taxon>
        <taxon>Psychrosphaera</taxon>
    </lineage>
</organism>
<reference evidence="4 5" key="1">
    <citation type="submission" date="2019-11" db="EMBL/GenBank/DDBJ databases">
        <title>P. haliotis isolates from Z. marina roots.</title>
        <authorList>
            <person name="Cohen M."/>
            <person name="Jospin G."/>
            <person name="Eisen J.A."/>
            <person name="Coil D.A."/>
        </authorList>
    </citation>
    <scope>NUCLEOTIDE SEQUENCE [LARGE SCALE GENOMIC DNA]</scope>
    <source>
        <strain evidence="4 5">UCD-MCMsp1aY</strain>
    </source>
</reference>
<dbReference type="Proteomes" id="UP000439994">
    <property type="component" value="Unassembled WGS sequence"/>
</dbReference>
<dbReference type="Pfam" id="PF08338">
    <property type="entry name" value="DUF1731"/>
    <property type="match status" value="1"/>
</dbReference>
<name>A0A6N8F536_9GAMM</name>
<evidence type="ECO:0000313" key="4">
    <source>
        <dbReference type="EMBL" id="MUH71298.1"/>
    </source>
</evidence>
<keyword evidence="5" id="KW-1185">Reference proteome</keyword>
<dbReference type="PANTHER" id="PTHR11092:SF0">
    <property type="entry name" value="EPIMERASE FAMILY PROTEIN SDR39U1"/>
    <property type="match status" value="1"/>
</dbReference>
<accession>A0A6N8F536</accession>
<dbReference type="InterPro" id="IPR010099">
    <property type="entry name" value="SDR39U1"/>
</dbReference>
<dbReference type="InterPro" id="IPR013549">
    <property type="entry name" value="DUF1731"/>
</dbReference>
<comment type="similarity">
    <text evidence="1">Belongs to the NAD(P)-dependent epimerase/dehydratase family. SDR39U1 subfamily.</text>
</comment>
<dbReference type="Gene3D" id="3.40.50.720">
    <property type="entry name" value="NAD(P)-binding Rossmann-like Domain"/>
    <property type="match status" value="1"/>
</dbReference>
<dbReference type="InterPro" id="IPR001509">
    <property type="entry name" value="Epimerase_deHydtase"/>
</dbReference>
<evidence type="ECO:0000259" key="3">
    <source>
        <dbReference type="Pfam" id="PF08338"/>
    </source>
</evidence>
<dbReference type="CDD" id="cd05242">
    <property type="entry name" value="SDR_a8"/>
    <property type="match status" value="1"/>
</dbReference>
<dbReference type="OrthoDB" id="9801773at2"/>
<dbReference type="Pfam" id="PF01370">
    <property type="entry name" value="Epimerase"/>
    <property type="match status" value="1"/>
</dbReference>
<dbReference type="NCBIfam" id="TIGR01777">
    <property type="entry name" value="yfcH"/>
    <property type="match status" value="1"/>
</dbReference>